<dbReference type="PANTHER" id="PTHR34582">
    <property type="entry name" value="UPF0702 TRANSMEMBRANE PROTEIN YCAP"/>
    <property type="match status" value="1"/>
</dbReference>
<evidence type="ECO:0000256" key="4">
    <source>
        <dbReference type="ARBA" id="ARBA00022692"/>
    </source>
</evidence>
<evidence type="ECO:0000256" key="6">
    <source>
        <dbReference type="ARBA" id="ARBA00023136"/>
    </source>
</evidence>
<dbReference type="InterPro" id="IPR048454">
    <property type="entry name" value="YetF_N"/>
</dbReference>
<keyword evidence="5 7" id="KW-1133">Transmembrane helix</keyword>
<accession>A0A2L1FFN7</accession>
<dbReference type="AlphaFoldDB" id="A0A2L1FFN7"/>
<dbReference type="InterPro" id="IPR007353">
    <property type="entry name" value="DUF421"/>
</dbReference>
<evidence type="ECO:0000256" key="7">
    <source>
        <dbReference type="SAM" id="Phobius"/>
    </source>
</evidence>
<comment type="similarity">
    <text evidence="2">Belongs to the UPF0702 family.</text>
</comment>
<evidence type="ECO:0000259" key="9">
    <source>
        <dbReference type="Pfam" id="PF20730"/>
    </source>
</evidence>
<keyword evidence="6 7" id="KW-0472">Membrane</keyword>
<evidence type="ECO:0000256" key="1">
    <source>
        <dbReference type="ARBA" id="ARBA00004651"/>
    </source>
</evidence>
<sequence length="238" mass="26807">MDINEFFKVDFWEMILRTTLSFIVLLILARLLGKKQMSQLTFFNYITGITIGSIAADIAGETKTPFFNGLISLIWWSALTALIGYIGMKSSKSRILIDDEPTIVIKEGKILENAMKSIRLNIDDLSMLLREQGVFSTQDVNYAILEPNGKLSILKKINEQTATKKDLNITSAPPSHIPTEVIADGKLLEDNLKRLNVSKGWINKRLKDQGIHSVEEVFYGEIQPDGSLYIDLKSDQIK</sequence>
<feature type="domain" description="YetF-like N-terminal transmembrane" evidence="9">
    <location>
        <begin position="13"/>
        <end position="86"/>
    </location>
</feature>
<protein>
    <recommendedName>
        <fullName evidence="12">DUF421 domain-containing protein</fullName>
    </recommendedName>
</protein>
<evidence type="ECO:0000313" key="10">
    <source>
        <dbReference type="EMBL" id="AWG44878.1"/>
    </source>
</evidence>
<dbReference type="InterPro" id="IPR023090">
    <property type="entry name" value="UPF0702_alpha/beta_dom_sf"/>
</dbReference>
<reference evidence="10 11" key="1">
    <citation type="journal article" date="2015" name="PLoS ONE">
        <title>Genome Sequence of Bacillus endophyticus and Analysis of Its Companion Mechanism in the Ketogulonigenium vulgare-Bacillus Strain Consortium.</title>
        <authorList>
            <person name="Jia N."/>
            <person name="Du J."/>
            <person name="Ding M.Z."/>
            <person name="Gao F."/>
            <person name="Yuan Y.J."/>
        </authorList>
    </citation>
    <scope>NUCLEOTIDE SEQUENCE [LARGE SCALE GENOMIC DNA]</scope>
    <source>
        <strain evidence="10 11">Hbe603</strain>
        <plasmid evidence="11">pbeh1</plasmid>
    </source>
</reference>
<dbReference type="EMBL" id="CP015323">
    <property type="protein sequence ID" value="AWG44878.1"/>
    <property type="molecule type" value="Genomic_DNA"/>
</dbReference>
<dbReference type="Gene3D" id="3.30.240.20">
    <property type="entry name" value="bsu07140 like domains"/>
    <property type="match status" value="2"/>
</dbReference>
<keyword evidence="3" id="KW-1003">Cell membrane</keyword>
<dbReference type="Pfam" id="PF04239">
    <property type="entry name" value="DUF421"/>
    <property type="match status" value="1"/>
</dbReference>
<keyword evidence="11" id="KW-1185">Reference proteome</keyword>
<name>A0A2L1FFN7_9BACI</name>
<evidence type="ECO:0008006" key="12">
    <source>
        <dbReference type="Google" id="ProtNLM"/>
    </source>
</evidence>
<feature type="transmembrane region" description="Helical" evidence="7">
    <location>
        <begin position="14"/>
        <end position="33"/>
    </location>
</feature>
<dbReference type="PANTHER" id="PTHR34582:SF7">
    <property type="entry name" value="UPF0702 TRANSMEMBRANE PROTEIN YDFS"/>
    <property type="match status" value="1"/>
</dbReference>
<feature type="transmembrane region" description="Helical" evidence="7">
    <location>
        <begin position="40"/>
        <end position="60"/>
    </location>
</feature>
<evidence type="ECO:0000256" key="3">
    <source>
        <dbReference type="ARBA" id="ARBA00022475"/>
    </source>
</evidence>
<gene>
    <name evidence="10" type="ORF">BEH_24575</name>
</gene>
<feature type="domain" description="YetF C-terminal" evidence="8">
    <location>
        <begin position="89"/>
        <end position="222"/>
    </location>
</feature>
<comment type="subcellular location">
    <subcellularLocation>
        <location evidence="1">Cell membrane</location>
        <topology evidence="1">Multi-pass membrane protein</topology>
    </subcellularLocation>
</comment>
<proteinExistence type="inferred from homology"/>
<dbReference type="OrthoDB" id="9778331at2"/>
<evidence type="ECO:0000256" key="2">
    <source>
        <dbReference type="ARBA" id="ARBA00006448"/>
    </source>
</evidence>
<dbReference type="KEGG" id="beo:BEH_24575"/>
<keyword evidence="10" id="KW-0614">Plasmid</keyword>
<organism evidence="10 11">
    <name type="scientific">Priestia filamentosa</name>
    <dbReference type="NCBI Taxonomy" id="1402861"/>
    <lineage>
        <taxon>Bacteria</taxon>
        <taxon>Bacillati</taxon>
        <taxon>Bacillota</taxon>
        <taxon>Bacilli</taxon>
        <taxon>Bacillales</taxon>
        <taxon>Bacillaceae</taxon>
        <taxon>Priestia</taxon>
    </lineage>
</organism>
<evidence type="ECO:0000256" key="5">
    <source>
        <dbReference type="ARBA" id="ARBA00022989"/>
    </source>
</evidence>
<evidence type="ECO:0000259" key="8">
    <source>
        <dbReference type="Pfam" id="PF04239"/>
    </source>
</evidence>
<evidence type="ECO:0000313" key="11">
    <source>
        <dbReference type="Proteomes" id="UP000036202"/>
    </source>
</evidence>
<geneLocation type="plasmid" evidence="11">
    <name>pbeh1</name>
</geneLocation>
<keyword evidence="4 7" id="KW-0812">Transmembrane</keyword>
<dbReference type="RefSeq" id="WP_046218201.1">
    <property type="nucleotide sequence ID" value="NZ_CP015323.1"/>
</dbReference>
<accession>A0A2S1M0J9</accession>
<dbReference type="Pfam" id="PF20730">
    <property type="entry name" value="YetF_N"/>
    <property type="match status" value="1"/>
</dbReference>
<dbReference type="Proteomes" id="UP000036202">
    <property type="component" value="Plasmid pbeh1"/>
</dbReference>
<dbReference type="GO" id="GO:0005886">
    <property type="term" value="C:plasma membrane"/>
    <property type="evidence" value="ECO:0007669"/>
    <property type="project" value="UniProtKB-SubCell"/>
</dbReference>
<feature type="transmembrane region" description="Helical" evidence="7">
    <location>
        <begin position="66"/>
        <end position="86"/>
    </location>
</feature>